<evidence type="ECO:0000256" key="1">
    <source>
        <dbReference type="SAM" id="SignalP"/>
    </source>
</evidence>
<evidence type="ECO:0000313" key="2">
    <source>
        <dbReference type="EMBL" id="MEB4593330.1"/>
    </source>
</evidence>
<proteinExistence type="predicted"/>
<organism evidence="2 3">
    <name type="scientific">Candidatus Thiothrix phosphatis</name>
    <dbReference type="NCBI Taxonomy" id="3112415"/>
    <lineage>
        <taxon>Bacteria</taxon>
        <taxon>Pseudomonadati</taxon>
        <taxon>Pseudomonadota</taxon>
        <taxon>Gammaproteobacteria</taxon>
        <taxon>Thiotrichales</taxon>
        <taxon>Thiotrichaceae</taxon>
        <taxon>Thiothrix</taxon>
    </lineage>
</organism>
<dbReference type="RefSeq" id="WP_324698166.1">
    <property type="nucleotide sequence ID" value="NZ_JAYMYJ010000153.1"/>
</dbReference>
<accession>A0ABU6D2T9</accession>
<feature type="chain" id="PRO_5045686935" description="Lipoprotein" evidence="1">
    <location>
        <begin position="26"/>
        <end position="114"/>
    </location>
</feature>
<dbReference type="Proteomes" id="UP001308005">
    <property type="component" value="Unassembled WGS sequence"/>
</dbReference>
<keyword evidence="1" id="KW-0732">Signal</keyword>
<name>A0ABU6D2T9_9GAMM</name>
<sequence>MTKPSRLLASALPAVFCLFPLGALADEWTGQDKQLHFAVSAVLGIAAYSHTHDRAQAFGWAMVPGILKEVIDSQQDGNDFSGKDLAWDALGALAGAQVGHWAIGQNRVNWVKEF</sequence>
<reference evidence="2 3" key="2">
    <citation type="submission" date="2024-01" db="EMBL/GenBank/DDBJ databases">
        <authorList>
            <person name="Xie X."/>
        </authorList>
    </citation>
    <scope>NUCLEOTIDE SEQUENCE [LARGE SCALE GENOMIC DNA]</scope>
    <source>
        <strain evidence="2">SCUT-1</strain>
    </source>
</reference>
<dbReference type="EMBL" id="JAYMYJ010000153">
    <property type="protein sequence ID" value="MEB4593330.1"/>
    <property type="molecule type" value="Genomic_DNA"/>
</dbReference>
<comment type="caution">
    <text evidence="2">The sequence shown here is derived from an EMBL/GenBank/DDBJ whole genome shotgun (WGS) entry which is preliminary data.</text>
</comment>
<feature type="signal peptide" evidence="1">
    <location>
        <begin position="1"/>
        <end position="25"/>
    </location>
</feature>
<evidence type="ECO:0000313" key="3">
    <source>
        <dbReference type="Proteomes" id="UP001308005"/>
    </source>
</evidence>
<evidence type="ECO:0008006" key="4">
    <source>
        <dbReference type="Google" id="ProtNLM"/>
    </source>
</evidence>
<protein>
    <recommendedName>
        <fullName evidence="4">Lipoprotein</fullName>
    </recommendedName>
</protein>
<keyword evidence="3" id="KW-1185">Reference proteome</keyword>
<gene>
    <name evidence="2" type="ORF">VSS37_20300</name>
</gene>
<reference evidence="3" key="1">
    <citation type="submission" date="2023-07" db="EMBL/GenBank/DDBJ databases">
        <title>The carbon used by Thiothrix.</title>
        <authorList>
            <person name="Chen L."/>
        </authorList>
    </citation>
    <scope>NUCLEOTIDE SEQUENCE [LARGE SCALE GENOMIC DNA]</scope>
</reference>